<evidence type="ECO:0000313" key="1">
    <source>
        <dbReference type="EMBL" id="OAY53670.1"/>
    </source>
</evidence>
<sequence>MVAHLFTHMELYNLNFLMTSSLRNVAFHEANNISLTIKNYCYQIVIYQLLLMD</sequence>
<name>A0A2C9W3N7_MANES</name>
<reference evidence="1" key="1">
    <citation type="submission" date="2016-02" db="EMBL/GenBank/DDBJ databases">
        <title>WGS assembly of Manihot esculenta.</title>
        <authorList>
            <person name="Bredeson J.V."/>
            <person name="Prochnik S.E."/>
            <person name="Lyons J.B."/>
            <person name="Schmutz J."/>
            <person name="Grimwood J."/>
            <person name="Vrebalov J."/>
            <person name="Bart R.S."/>
            <person name="Amuge T."/>
            <person name="Ferguson M.E."/>
            <person name="Green R."/>
            <person name="Putnam N."/>
            <person name="Stites J."/>
            <person name="Rounsley S."/>
            <person name="Rokhsar D.S."/>
        </authorList>
    </citation>
    <scope>NUCLEOTIDE SEQUENCE [LARGE SCALE GENOMIC DNA]</scope>
    <source>
        <tissue evidence="1">Leaf</tissue>
    </source>
</reference>
<dbReference type="EMBL" id="CM004389">
    <property type="protein sequence ID" value="OAY53670.1"/>
    <property type="molecule type" value="Genomic_DNA"/>
</dbReference>
<accession>A0A2C9W3N7</accession>
<organism evidence="1">
    <name type="scientific">Manihot esculenta</name>
    <name type="common">Cassava</name>
    <name type="synonym">Jatropha manihot</name>
    <dbReference type="NCBI Taxonomy" id="3983"/>
    <lineage>
        <taxon>Eukaryota</taxon>
        <taxon>Viridiplantae</taxon>
        <taxon>Streptophyta</taxon>
        <taxon>Embryophyta</taxon>
        <taxon>Tracheophyta</taxon>
        <taxon>Spermatophyta</taxon>
        <taxon>Magnoliopsida</taxon>
        <taxon>eudicotyledons</taxon>
        <taxon>Gunneridae</taxon>
        <taxon>Pentapetalae</taxon>
        <taxon>rosids</taxon>
        <taxon>fabids</taxon>
        <taxon>Malpighiales</taxon>
        <taxon>Euphorbiaceae</taxon>
        <taxon>Crotonoideae</taxon>
        <taxon>Manihoteae</taxon>
        <taxon>Manihot</taxon>
    </lineage>
</organism>
<protein>
    <submittedName>
        <fullName evidence="1">Uncharacterized protein</fullName>
    </submittedName>
</protein>
<gene>
    <name evidence="1" type="ORF">MANES_03G014500</name>
</gene>
<dbReference type="AlphaFoldDB" id="A0A2C9W3N7"/>
<proteinExistence type="predicted"/>